<protein>
    <submittedName>
        <fullName evidence="1">Uncharacterized protein</fullName>
    </submittedName>
</protein>
<evidence type="ECO:0000313" key="2">
    <source>
        <dbReference type="Proteomes" id="UP001165960"/>
    </source>
</evidence>
<dbReference type="Proteomes" id="UP001165960">
    <property type="component" value="Unassembled WGS sequence"/>
</dbReference>
<name>A0ACC2RI87_9FUNG</name>
<gene>
    <name evidence="1" type="ORF">DSO57_1021260</name>
</gene>
<reference evidence="1" key="1">
    <citation type="submission" date="2022-04" db="EMBL/GenBank/DDBJ databases">
        <title>Genome of the entomopathogenic fungus Entomophthora muscae.</title>
        <authorList>
            <person name="Elya C."/>
            <person name="Lovett B.R."/>
            <person name="Lee E."/>
            <person name="Macias A.M."/>
            <person name="Hajek A.E."/>
            <person name="De Bivort B.L."/>
            <person name="Kasson M.T."/>
            <person name="De Fine Licht H.H."/>
            <person name="Stajich J.E."/>
        </authorList>
    </citation>
    <scope>NUCLEOTIDE SEQUENCE</scope>
    <source>
        <strain evidence="1">Berkeley</strain>
    </source>
</reference>
<proteinExistence type="predicted"/>
<sequence>MKLAAVAIVALAAAQCPERKEFRALSPEEKQIYFDAIKQLQQKPKPYRGGKTAFEYFTKIHMDYQNSVHGTPMFLPWHRQFIHLYEEELRKINPRVVLPYWDWSLDNNAPHQSPVLQMVGGNGNSSQGYCVTQGPFKKLQVNHPQQHCLRREYDMGGSISPFASTESLSFDCNEPSFSDFSLRLEIKHGNPHVGIGGNSGDLSRMHSPNDPIFYLHHTFVDMIWEEWKQRNPDSPFEGSRFDQQVNENSVLPFFNITVRDTLDISRYCYSYSRFPRTSEIPEPVSADQPASDTVNRRQAFLARWGKRRLGFLLKNRQRFNFIREKLGSGLLRPIFQSINATIAFKLKKRKPLPDSFLRMNNLNPAVVRQYEGEDAELVDLINSIF</sequence>
<dbReference type="EMBL" id="QTSX02007202">
    <property type="protein sequence ID" value="KAJ9049748.1"/>
    <property type="molecule type" value="Genomic_DNA"/>
</dbReference>
<accession>A0ACC2RI87</accession>
<evidence type="ECO:0000313" key="1">
    <source>
        <dbReference type="EMBL" id="KAJ9049748.1"/>
    </source>
</evidence>
<keyword evidence="2" id="KW-1185">Reference proteome</keyword>
<comment type="caution">
    <text evidence="1">The sequence shown here is derived from an EMBL/GenBank/DDBJ whole genome shotgun (WGS) entry which is preliminary data.</text>
</comment>
<organism evidence="1 2">
    <name type="scientific">Entomophthora muscae</name>
    <dbReference type="NCBI Taxonomy" id="34485"/>
    <lineage>
        <taxon>Eukaryota</taxon>
        <taxon>Fungi</taxon>
        <taxon>Fungi incertae sedis</taxon>
        <taxon>Zoopagomycota</taxon>
        <taxon>Entomophthoromycotina</taxon>
        <taxon>Entomophthoromycetes</taxon>
        <taxon>Entomophthorales</taxon>
        <taxon>Entomophthoraceae</taxon>
        <taxon>Entomophthora</taxon>
    </lineage>
</organism>